<evidence type="ECO:0000313" key="1">
    <source>
        <dbReference type="EMBL" id="GAK36546.1"/>
    </source>
</evidence>
<protein>
    <recommendedName>
        <fullName evidence="3">PhnB protein</fullName>
    </recommendedName>
</protein>
<name>A0A069D2P8_9BACE</name>
<organism evidence="1 2">
    <name type="scientific">Bacteroides graminisolvens DSM 19988 = JCM 15093</name>
    <dbReference type="NCBI Taxonomy" id="1121097"/>
    <lineage>
        <taxon>Bacteria</taxon>
        <taxon>Pseudomonadati</taxon>
        <taxon>Bacteroidota</taxon>
        <taxon>Bacteroidia</taxon>
        <taxon>Bacteroidales</taxon>
        <taxon>Bacteroidaceae</taxon>
        <taxon>Bacteroides</taxon>
    </lineage>
</organism>
<dbReference type="SUPFAM" id="SSF54593">
    <property type="entry name" value="Glyoxalase/Bleomycin resistance protein/Dihydroxybiphenyl dioxygenase"/>
    <property type="match status" value="1"/>
</dbReference>
<dbReference type="Gene3D" id="3.30.720.110">
    <property type="match status" value="1"/>
</dbReference>
<gene>
    <name evidence="1" type="ORF">JCM15093_1716</name>
</gene>
<comment type="caution">
    <text evidence="1">The sequence shown here is derived from an EMBL/GenBank/DDBJ whole genome shotgun (WGS) entry which is preliminary data.</text>
</comment>
<evidence type="ECO:0000313" key="2">
    <source>
        <dbReference type="Proteomes" id="UP000027601"/>
    </source>
</evidence>
<evidence type="ECO:0008006" key="3">
    <source>
        <dbReference type="Google" id="ProtNLM"/>
    </source>
</evidence>
<dbReference type="InterPro" id="IPR029068">
    <property type="entry name" value="Glyas_Bleomycin-R_OHBP_Dase"/>
</dbReference>
<sequence length="53" mass="6104">MDITLLDKAEIQRVFETLSESGNVIMPLAPAAWTPLYGMVIDRYGIYWNIMQK</sequence>
<proteinExistence type="predicted"/>
<keyword evidence="2" id="KW-1185">Reference proteome</keyword>
<accession>A0A069D2P8</accession>
<dbReference type="AlphaFoldDB" id="A0A069D2P8"/>
<dbReference type="EMBL" id="BAJS01000008">
    <property type="protein sequence ID" value="GAK36546.1"/>
    <property type="molecule type" value="Genomic_DNA"/>
</dbReference>
<dbReference type="Proteomes" id="UP000027601">
    <property type="component" value="Unassembled WGS sequence"/>
</dbReference>
<reference evidence="1 2" key="1">
    <citation type="journal article" date="2015" name="Microbes Environ.">
        <title>Distribution and evolution of nitrogen fixation genes in the phylum bacteroidetes.</title>
        <authorList>
            <person name="Inoue J."/>
            <person name="Oshima K."/>
            <person name="Suda W."/>
            <person name="Sakamoto M."/>
            <person name="Iino T."/>
            <person name="Noda S."/>
            <person name="Hongoh Y."/>
            <person name="Hattori M."/>
            <person name="Ohkuma M."/>
        </authorList>
    </citation>
    <scope>NUCLEOTIDE SEQUENCE [LARGE SCALE GENOMIC DNA]</scope>
    <source>
        <strain evidence="1 2">JCM 15093</strain>
    </source>
</reference>
<dbReference type="STRING" id="1121097.GCA_000428125_01980"/>
<dbReference type="eggNOG" id="COG2764">
    <property type="taxonomic scope" value="Bacteria"/>
</dbReference>